<dbReference type="SMART" id="SM00749">
    <property type="entry name" value="BON"/>
    <property type="match status" value="1"/>
</dbReference>
<gene>
    <name evidence="4" type="ORF">NMK_2654</name>
</gene>
<feature type="chain" id="PRO_5015354240" description="BON domain-containing protein" evidence="2">
    <location>
        <begin position="25"/>
        <end position="133"/>
    </location>
</feature>
<feature type="region of interest" description="Disordered" evidence="1">
    <location>
        <begin position="27"/>
        <end position="66"/>
    </location>
</feature>
<reference evidence="4 5" key="1">
    <citation type="journal article" date="2018" name="Environ. Microbiol.">
        <title>Isolation and genomic characterization of Novimethylophilus kurashikiensis gen. nov. sp. nov., a new lanthanide-dependent methylotrophic species of Methylophilaceae.</title>
        <authorList>
            <person name="Lv H."/>
            <person name="Sahin N."/>
            <person name="Tani A."/>
        </authorList>
    </citation>
    <scope>NUCLEOTIDE SEQUENCE [LARGE SCALE GENOMIC DNA]</scope>
    <source>
        <strain evidence="4 5">La2-4</strain>
    </source>
</reference>
<dbReference type="Proteomes" id="UP000245081">
    <property type="component" value="Unassembled WGS sequence"/>
</dbReference>
<protein>
    <recommendedName>
        <fullName evidence="3">BON domain-containing protein</fullName>
    </recommendedName>
</protein>
<dbReference type="Pfam" id="PF04972">
    <property type="entry name" value="BON"/>
    <property type="match status" value="1"/>
</dbReference>
<dbReference type="PANTHER" id="PTHR34606">
    <property type="entry name" value="BON DOMAIN-CONTAINING PROTEIN"/>
    <property type="match status" value="1"/>
</dbReference>
<dbReference type="EMBL" id="BDOQ01000013">
    <property type="protein sequence ID" value="GBG15053.1"/>
    <property type="molecule type" value="Genomic_DNA"/>
</dbReference>
<evidence type="ECO:0000313" key="5">
    <source>
        <dbReference type="Proteomes" id="UP000245081"/>
    </source>
</evidence>
<evidence type="ECO:0000256" key="2">
    <source>
        <dbReference type="SAM" id="SignalP"/>
    </source>
</evidence>
<evidence type="ECO:0000313" key="4">
    <source>
        <dbReference type="EMBL" id="GBG15053.1"/>
    </source>
</evidence>
<proteinExistence type="predicted"/>
<organism evidence="4 5">
    <name type="scientific">Novimethylophilus kurashikiensis</name>
    <dbReference type="NCBI Taxonomy" id="1825523"/>
    <lineage>
        <taxon>Bacteria</taxon>
        <taxon>Pseudomonadati</taxon>
        <taxon>Pseudomonadota</taxon>
        <taxon>Betaproteobacteria</taxon>
        <taxon>Nitrosomonadales</taxon>
        <taxon>Methylophilaceae</taxon>
        <taxon>Novimethylophilus</taxon>
    </lineage>
</organism>
<feature type="domain" description="BON" evidence="3">
    <location>
        <begin position="64"/>
        <end position="132"/>
    </location>
</feature>
<evidence type="ECO:0000256" key="1">
    <source>
        <dbReference type="SAM" id="MobiDB-lite"/>
    </source>
</evidence>
<feature type="compositionally biased region" description="Basic and acidic residues" evidence="1">
    <location>
        <begin position="54"/>
        <end position="66"/>
    </location>
</feature>
<dbReference type="InterPro" id="IPR007055">
    <property type="entry name" value="BON_dom"/>
</dbReference>
<dbReference type="AlphaFoldDB" id="A0A2R5FE45"/>
<dbReference type="InterPro" id="IPR014004">
    <property type="entry name" value="Transpt-assoc_nodulatn_dom_bac"/>
</dbReference>
<accession>A0A2R5FE45</accession>
<dbReference type="InterPro" id="IPR051686">
    <property type="entry name" value="Lipoprotein_DolP"/>
</dbReference>
<dbReference type="OrthoDB" id="870892at2"/>
<dbReference type="RefSeq" id="WP_109016217.1">
    <property type="nucleotide sequence ID" value="NZ_BDOQ01000013.1"/>
</dbReference>
<dbReference type="PANTHER" id="PTHR34606:SF15">
    <property type="entry name" value="BON DOMAIN-CONTAINING PROTEIN"/>
    <property type="match status" value="1"/>
</dbReference>
<sequence>MRQPKYLSALLVGTALMGPLGAIAYDDPVRSNEPVQMTDKDSDAAKLSTGQGRSDSKSKAGFVDDRDISDNVKKALGRDPQVSGQDVKVDVHNGLVTVSGKVNDERFKGRIIQVVQGVKGVRAVKNELKLGTP</sequence>
<feature type="signal peptide" evidence="2">
    <location>
        <begin position="1"/>
        <end position="24"/>
    </location>
</feature>
<keyword evidence="2" id="KW-0732">Signal</keyword>
<dbReference type="PROSITE" id="PS50914">
    <property type="entry name" value="BON"/>
    <property type="match status" value="1"/>
</dbReference>
<comment type="caution">
    <text evidence="4">The sequence shown here is derived from an EMBL/GenBank/DDBJ whole genome shotgun (WGS) entry which is preliminary data.</text>
</comment>
<evidence type="ECO:0000259" key="3">
    <source>
        <dbReference type="PROSITE" id="PS50914"/>
    </source>
</evidence>
<dbReference type="Gene3D" id="3.30.1340.30">
    <property type="match status" value="1"/>
</dbReference>
<keyword evidence="5" id="KW-1185">Reference proteome</keyword>
<name>A0A2R5FE45_9PROT</name>